<sequence length="100" mass="10672">MANDVGGNVIRDGGLRRPSSAHRCAHSGVQMSQSARPLTPNTERTTAQGAREGIAPGPPADAITGPCCDCTLAHPRRSSVDFTEHLNFQYARPYLDSVPE</sequence>
<proteinExistence type="predicted"/>
<keyword evidence="3" id="KW-1185">Reference proteome</keyword>
<dbReference type="EMBL" id="BGZK01000290">
    <property type="protein sequence ID" value="GBP34554.1"/>
    <property type="molecule type" value="Genomic_DNA"/>
</dbReference>
<evidence type="ECO:0000256" key="1">
    <source>
        <dbReference type="SAM" id="MobiDB-lite"/>
    </source>
</evidence>
<organism evidence="2 3">
    <name type="scientific">Eumeta variegata</name>
    <name type="common">Bagworm moth</name>
    <name type="synonym">Eumeta japonica</name>
    <dbReference type="NCBI Taxonomy" id="151549"/>
    <lineage>
        <taxon>Eukaryota</taxon>
        <taxon>Metazoa</taxon>
        <taxon>Ecdysozoa</taxon>
        <taxon>Arthropoda</taxon>
        <taxon>Hexapoda</taxon>
        <taxon>Insecta</taxon>
        <taxon>Pterygota</taxon>
        <taxon>Neoptera</taxon>
        <taxon>Endopterygota</taxon>
        <taxon>Lepidoptera</taxon>
        <taxon>Glossata</taxon>
        <taxon>Ditrysia</taxon>
        <taxon>Tineoidea</taxon>
        <taxon>Psychidae</taxon>
        <taxon>Oiketicinae</taxon>
        <taxon>Eumeta</taxon>
    </lineage>
</organism>
<dbReference type="Proteomes" id="UP000299102">
    <property type="component" value="Unassembled WGS sequence"/>
</dbReference>
<evidence type="ECO:0000313" key="3">
    <source>
        <dbReference type="Proteomes" id="UP000299102"/>
    </source>
</evidence>
<comment type="caution">
    <text evidence="2">The sequence shown here is derived from an EMBL/GenBank/DDBJ whole genome shotgun (WGS) entry which is preliminary data.</text>
</comment>
<feature type="compositionally biased region" description="Polar residues" evidence="1">
    <location>
        <begin position="29"/>
        <end position="48"/>
    </location>
</feature>
<name>A0A4C1V9C7_EUMVA</name>
<feature type="region of interest" description="Disordered" evidence="1">
    <location>
        <begin position="1"/>
        <end position="60"/>
    </location>
</feature>
<evidence type="ECO:0000313" key="2">
    <source>
        <dbReference type="EMBL" id="GBP34554.1"/>
    </source>
</evidence>
<protein>
    <submittedName>
        <fullName evidence="2">Uncharacterized protein</fullName>
    </submittedName>
</protein>
<dbReference type="AlphaFoldDB" id="A0A4C1V9C7"/>
<reference evidence="2 3" key="1">
    <citation type="journal article" date="2019" name="Commun. Biol.">
        <title>The bagworm genome reveals a unique fibroin gene that provides high tensile strength.</title>
        <authorList>
            <person name="Kono N."/>
            <person name="Nakamura H."/>
            <person name="Ohtoshi R."/>
            <person name="Tomita M."/>
            <person name="Numata K."/>
            <person name="Arakawa K."/>
        </authorList>
    </citation>
    <scope>NUCLEOTIDE SEQUENCE [LARGE SCALE GENOMIC DNA]</scope>
</reference>
<accession>A0A4C1V9C7</accession>
<gene>
    <name evidence="2" type="ORF">EVAR_85274_1</name>
</gene>